<accession>A0A5K7NN48</accession>
<proteinExistence type="predicted"/>
<name>A0A5K7NN48_9CAUD</name>
<protein>
    <submittedName>
        <fullName evidence="1">Uncharacterized protein</fullName>
    </submittedName>
</protein>
<evidence type="ECO:0000313" key="1">
    <source>
        <dbReference type="EMBL" id="AZF88233.1"/>
    </source>
</evidence>
<gene>
    <name evidence="1" type="primary">50</name>
    <name evidence="1" type="ORF">SEA_SPARTOI_50</name>
</gene>
<dbReference type="GeneID" id="80020181"/>
<dbReference type="KEGG" id="vg:80020181"/>
<reference evidence="1 2" key="1">
    <citation type="submission" date="2018-10" db="EMBL/GenBank/DDBJ databases">
        <authorList>
            <person name="Smith K."/>
            <person name="Ring A."/>
            <person name="Cross T."/>
            <person name="Beshay M."/>
            <person name="Miah F."/>
            <person name="Nowoslaski J."/>
            <person name="Mia S."/>
            <person name="Micha L."/>
            <person name="Baxter C."/>
            <person name="Ahmad Z."/>
            <person name="Sunnen C.N."/>
            <person name="Janetopoulos C."/>
            <person name="Garlena R.A."/>
            <person name="Russell D.A."/>
            <person name="Pope W.H."/>
            <person name="Jacobs-Sera D."/>
            <person name="Hatfull G.F."/>
        </authorList>
    </citation>
    <scope>NUCLEOTIDE SEQUENCE [LARGE SCALE GENOMIC DNA]</scope>
</reference>
<keyword evidence="2" id="KW-1185">Reference proteome</keyword>
<dbReference type="EMBL" id="MK061416">
    <property type="protein sequence ID" value="AZF88233.1"/>
    <property type="molecule type" value="Genomic_DNA"/>
</dbReference>
<dbReference type="RefSeq" id="YP_010755526.1">
    <property type="nucleotide sequence ID" value="NC_073471.1"/>
</dbReference>
<dbReference type="Proteomes" id="UP000325457">
    <property type="component" value="Segment"/>
</dbReference>
<evidence type="ECO:0000313" key="2">
    <source>
        <dbReference type="Proteomes" id="UP000325457"/>
    </source>
</evidence>
<sequence length="210" mass="24063">MKNEQTLPAFRERRRDEAVQEIYSHGWVNSDFENSVRFLFVKGTLYIPAKDIDRLLGKAGHGHTLTGIPAAGRKKIKTHTHAALDDWRKAETVTAVKLPALQERIAKMRSLHPAEKEKVLAWLEWVQKPEVWRNGFMSRPEPNKTEWVSHHTYVVKTEYDGGGWVWGCNDCKTASARVEKDYSAAFKEANRHSLKNAIHDPLRAKLAAIR</sequence>
<organism evidence="1 2">
    <name type="scientific">Rothia phage Spartoi</name>
    <dbReference type="NCBI Taxonomy" id="2483661"/>
    <lineage>
        <taxon>Viruses</taxon>
        <taxon>Duplodnaviria</taxon>
        <taxon>Heunggongvirae</taxon>
        <taxon>Uroviricota</taxon>
        <taxon>Caudoviricetes</taxon>
        <taxon>Spartoivirus</taxon>
        <taxon>Spartoivirus spartoi</taxon>
    </lineage>
</organism>